<dbReference type="PANTHER" id="PTHR39165:SF1">
    <property type="entry name" value="DUF456 DOMAIN-CONTAINING PROTEIN"/>
    <property type="match status" value="1"/>
</dbReference>
<keyword evidence="1" id="KW-0472">Membrane</keyword>
<dbReference type="InterPro" id="IPR007403">
    <property type="entry name" value="DUF456"/>
</dbReference>
<evidence type="ECO:0000256" key="1">
    <source>
        <dbReference type="SAM" id="Phobius"/>
    </source>
</evidence>
<dbReference type="PANTHER" id="PTHR39165">
    <property type="entry name" value="IG HYPOTHETICAL 17883"/>
    <property type="match status" value="1"/>
</dbReference>
<comment type="caution">
    <text evidence="2">The sequence shown here is derived from an EMBL/GenBank/DDBJ whole genome shotgun (WGS) entry which is preliminary data.</text>
</comment>
<feature type="transmembrane region" description="Helical" evidence="1">
    <location>
        <begin position="7"/>
        <end position="40"/>
    </location>
</feature>
<gene>
    <name evidence="2" type="ORF">DS745_08800</name>
</gene>
<dbReference type="AlphaFoldDB" id="A0A4Q0VUB0"/>
<keyword evidence="1" id="KW-0812">Transmembrane</keyword>
<dbReference type="Proteomes" id="UP000290649">
    <property type="component" value="Unassembled WGS sequence"/>
</dbReference>
<feature type="transmembrane region" description="Helical" evidence="1">
    <location>
        <begin position="52"/>
        <end position="74"/>
    </location>
</feature>
<dbReference type="RefSeq" id="WP_129077880.1">
    <property type="nucleotide sequence ID" value="NZ_QOUX01000030.1"/>
</dbReference>
<feature type="transmembrane region" description="Helical" evidence="1">
    <location>
        <begin position="86"/>
        <end position="113"/>
    </location>
</feature>
<dbReference type="Pfam" id="PF04306">
    <property type="entry name" value="DUF456"/>
    <property type="match status" value="1"/>
</dbReference>
<dbReference type="OrthoDB" id="9808460at2"/>
<keyword evidence="1" id="KW-1133">Transmembrane helix</keyword>
<dbReference type="EMBL" id="QOUX01000030">
    <property type="protein sequence ID" value="RXJ01923.1"/>
    <property type="molecule type" value="Genomic_DNA"/>
</dbReference>
<keyword evidence="3" id="KW-1185">Reference proteome</keyword>
<organism evidence="2 3">
    <name type="scientific">Anaerobacillus alkaliphilus</name>
    <dbReference type="NCBI Taxonomy" id="1548597"/>
    <lineage>
        <taxon>Bacteria</taxon>
        <taxon>Bacillati</taxon>
        <taxon>Bacillota</taxon>
        <taxon>Bacilli</taxon>
        <taxon>Bacillales</taxon>
        <taxon>Bacillaceae</taxon>
        <taxon>Anaerobacillus</taxon>
    </lineage>
</organism>
<accession>A0A4Q0VUB0</accession>
<proteinExistence type="predicted"/>
<protein>
    <submittedName>
        <fullName evidence="2">DUF456 domain-containing protein</fullName>
    </submittedName>
</protein>
<evidence type="ECO:0000313" key="2">
    <source>
        <dbReference type="EMBL" id="RXJ01923.1"/>
    </source>
</evidence>
<evidence type="ECO:0000313" key="3">
    <source>
        <dbReference type="Proteomes" id="UP000290649"/>
    </source>
</evidence>
<sequence length="160" mass="17871">MDIVLWLVIIVLFIISFVGLVYPIIPSVVLIWGGVAIYYFFILPEAVSWWTWSTFILLTTLLFITDYLANIFFVKRYGGSKWGLRAATIGVIIGCFVIPPFGILIVPFVLVLVTELIQKKTIGESIKVATGTLIAFLSGTFAKAMIQSVMIIVFLLDIFL</sequence>
<feature type="transmembrane region" description="Helical" evidence="1">
    <location>
        <begin position="133"/>
        <end position="156"/>
    </location>
</feature>
<reference evidence="2 3" key="1">
    <citation type="journal article" date="2019" name="Int. J. Syst. Evol. Microbiol.">
        <title>Anaerobacillus alkaliphilus sp. nov., a novel alkaliphilic and moderately halophilic bacterium.</title>
        <authorList>
            <person name="Borsodi A.K."/>
            <person name="Aszalos J.M."/>
            <person name="Bihari P."/>
            <person name="Nagy I."/>
            <person name="Schumann P."/>
            <person name="Sproer C."/>
            <person name="Kovacs A.L."/>
            <person name="Boka K."/>
            <person name="Dobosy P."/>
            <person name="Ovari M."/>
            <person name="Szili-Kovacs T."/>
            <person name="Toth E."/>
        </authorList>
    </citation>
    <scope>NUCLEOTIDE SEQUENCE [LARGE SCALE GENOMIC DNA]</scope>
    <source>
        <strain evidence="2 3">B16-10</strain>
    </source>
</reference>
<name>A0A4Q0VUB0_9BACI</name>